<reference evidence="2" key="1">
    <citation type="submission" date="2020-03" db="EMBL/GenBank/DDBJ databases">
        <title>A high-quality chromosome-level genome assembly of a woody plant with both climbing and erect habits, Rhamnella rubrinervis.</title>
        <authorList>
            <person name="Lu Z."/>
            <person name="Yang Y."/>
            <person name="Zhu X."/>
            <person name="Sun Y."/>
        </authorList>
    </citation>
    <scope>NUCLEOTIDE SEQUENCE</scope>
    <source>
        <strain evidence="2">BYM</strain>
        <tissue evidence="2">Leaf</tissue>
    </source>
</reference>
<comment type="caution">
    <text evidence="2">The sequence shown here is derived from an EMBL/GenBank/DDBJ whole genome shotgun (WGS) entry which is preliminary data.</text>
</comment>
<organism evidence="2 3">
    <name type="scientific">Rhamnella rubrinervis</name>
    <dbReference type="NCBI Taxonomy" id="2594499"/>
    <lineage>
        <taxon>Eukaryota</taxon>
        <taxon>Viridiplantae</taxon>
        <taxon>Streptophyta</taxon>
        <taxon>Embryophyta</taxon>
        <taxon>Tracheophyta</taxon>
        <taxon>Spermatophyta</taxon>
        <taxon>Magnoliopsida</taxon>
        <taxon>eudicotyledons</taxon>
        <taxon>Gunneridae</taxon>
        <taxon>Pentapetalae</taxon>
        <taxon>rosids</taxon>
        <taxon>fabids</taxon>
        <taxon>Rosales</taxon>
        <taxon>Rhamnaceae</taxon>
        <taxon>rhamnoid group</taxon>
        <taxon>Rhamneae</taxon>
        <taxon>Rhamnella</taxon>
    </lineage>
</organism>
<protein>
    <submittedName>
        <fullName evidence="2">Uncharacterized protein</fullName>
    </submittedName>
</protein>
<dbReference type="EMBL" id="VOIH02000003">
    <property type="protein sequence ID" value="KAF3451324.1"/>
    <property type="molecule type" value="Genomic_DNA"/>
</dbReference>
<feature type="region of interest" description="Disordered" evidence="1">
    <location>
        <begin position="22"/>
        <end position="55"/>
    </location>
</feature>
<feature type="compositionally biased region" description="Basic and acidic residues" evidence="1">
    <location>
        <begin position="22"/>
        <end position="50"/>
    </location>
</feature>
<dbReference type="AlphaFoldDB" id="A0A8K0MMD9"/>
<dbReference type="OrthoDB" id="1518629at2759"/>
<evidence type="ECO:0000256" key="1">
    <source>
        <dbReference type="SAM" id="MobiDB-lite"/>
    </source>
</evidence>
<evidence type="ECO:0000313" key="3">
    <source>
        <dbReference type="Proteomes" id="UP000796880"/>
    </source>
</evidence>
<evidence type="ECO:0000313" key="2">
    <source>
        <dbReference type="EMBL" id="KAF3451324.1"/>
    </source>
</evidence>
<dbReference type="Proteomes" id="UP000796880">
    <property type="component" value="Unassembled WGS sequence"/>
</dbReference>
<name>A0A8K0MMD9_9ROSA</name>
<sequence>MVRSDYPMVEYDGFDRWISRSNHPMERSGKSDQIRRSDMVHRSYPRRSDLPDLSIGRSDREIQRSDLVGSTIFDHRTVGSTIRWSDPTIQWSDLVGSALSNHEMVDYYYPAVGSSRLLFSVEYANYKTKVICVRPWCSKSESEDEVYKCLDVDRNAYNMKMKFLYGRASQVVELVEIRHEKDVRAFILEVRHSPVQPLLYVELIPTSPQLSKGEHENIACTSRRGFSKGDHQSYASPSIPPSNDFYNIEVPESQTQFNVDETVDIGGNQSAGFRYQDEQGQLHNMDNYANDNITDYNFANDNDVFGDAGCDDIADDDGVIFGNTA</sequence>
<proteinExistence type="predicted"/>
<accession>A0A8K0MMD9</accession>
<keyword evidence="3" id="KW-1185">Reference proteome</keyword>
<gene>
    <name evidence="2" type="ORF">FNV43_RR07419</name>
</gene>